<comment type="caution">
    <text evidence="2">The sequence shown here is derived from an EMBL/GenBank/DDBJ whole genome shotgun (WGS) entry which is preliminary data.</text>
</comment>
<proteinExistence type="predicted"/>
<reference evidence="2" key="2">
    <citation type="journal article" date="2021" name="PeerJ">
        <title>Extensive microbial diversity within the chicken gut microbiome revealed by metagenomics and culture.</title>
        <authorList>
            <person name="Gilroy R."/>
            <person name="Ravi A."/>
            <person name="Getino M."/>
            <person name="Pursley I."/>
            <person name="Horton D.L."/>
            <person name="Alikhan N.F."/>
            <person name="Baker D."/>
            <person name="Gharbi K."/>
            <person name="Hall N."/>
            <person name="Watson M."/>
            <person name="Adriaenssens E.M."/>
            <person name="Foster-Nyarko E."/>
            <person name="Jarju S."/>
            <person name="Secka A."/>
            <person name="Antonio M."/>
            <person name="Oren A."/>
            <person name="Chaudhuri R.R."/>
            <person name="La Ragione R."/>
            <person name="Hildebrand F."/>
            <person name="Pallen M.J."/>
        </authorList>
    </citation>
    <scope>NUCLEOTIDE SEQUENCE</scope>
    <source>
        <strain evidence="2">CHK180-2868</strain>
    </source>
</reference>
<evidence type="ECO:0000256" key="1">
    <source>
        <dbReference type="SAM" id="MobiDB-lite"/>
    </source>
</evidence>
<feature type="region of interest" description="Disordered" evidence="1">
    <location>
        <begin position="21"/>
        <end position="48"/>
    </location>
</feature>
<accession>A0A9D1A304</accession>
<evidence type="ECO:0000313" key="3">
    <source>
        <dbReference type="Proteomes" id="UP000824250"/>
    </source>
</evidence>
<dbReference type="Proteomes" id="UP000824250">
    <property type="component" value="Unassembled WGS sequence"/>
</dbReference>
<protein>
    <submittedName>
        <fullName evidence="2">Uncharacterized protein</fullName>
    </submittedName>
</protein>
<name>A0A9D1A304_9FIRM</name>
<dbReference type="AlphaFoldDB" id="A0A9D1A304"/>
<reference evidence="2" key="1">
    <citation type="submission" date="2020-10" db="EMBL/GenBank/DDBJ databases">
        <authorList>
            <person name="Gilroy R."/>
        </authorList>
    </citation>
    <scope>NUCLEOTIDE SEQUENCE</scope>
    <source>
        <strain evidence="2">CHK180-2868</strain>
    </source>
</reference>
<sequence>MGQIANRMALELFWKLREKLQEKRGERDQEKSPGKRKEKSERGDAGNR</sequence>
<dbReference type="EMBL" id="DVGC01000012">
    <property type="protein sequence ID" value="HIR04848.1"/>
    <property type="molecule type" value="Genomic_DNA"/>
</dbReference>
<evidence type="ECO:0000313" key="2">
    <source>
        <dbReference type="EMBL" id="HIR04848.1"/>
    </source>
</evidence>
<organism evidence="2 3">
    <name type="scientific">Candidatus Copromonas faecavium</name>
    <name type="common">nom. illeg.</name>
    <dbReference type="NCBI Taxonomy" id="2840740"/>
    <lineage>
        <taxon>Bacteria</taxon>
        <taxon>Bacillati</taxon>
        <taxon>Bacillota</taxon>
        <taxon>Clostridia</taxon>
        <taxon>Lachnospirales</taxon>
        <taxon>Lachnospiraceae</taxon>
        <taxon>Candidatus Copromonas (nom. illeg.)</taxon>
    </lineage>
</organism>
<gene>
    <name evidence="2" type="ORF">IAB28_02635</name>
</gene>